<feature type="compositionally biased region" description="Acidic residues" evidence="4">
    <location>
        <begin position="474"/>
        <end position="492"/>
    </location>
</feature>
<gene>
    <name evidence="5" type="ORF">HID58_094099</name>
</gene>
<name>A0ABQ7XAC7_BRANA</name>
<keyword evidence="3" id="KW-0687">Ribonucleoprotein</keyword>
<dbReference type="EMBL" id="JAGKQM010001161">
    <property type="protein sequence ID" value="KAH0852299.1"/>
    <property type="molecule type" value="Genomic_DNA"/>
</dbReference>
<keyword evidence="6" id="KW-1185">Reference proteome</keyword>
<dbReference type="Pfam" id="PF01165">
    <property type="entry name" value="Ribosomal_S21"/>
    <property type="match status" value="2"/>
</dbReference>
<feature type="region of interest" description="Disordered" evidence="4">
    <location>
        <begin position="209"/>
        <end position="232"/>
    </location>
</feature>
<organism evidence="5 6">
    <name type="scientific">Brassica napus</name>
    <name type="common">Rape</name>
    <dbReference type="NCBI Taxonomy" id="3708"/>
    <lineage>
        <taxon>Eukaryota</taxon>
        <taxon>Viridiplantae</taxon>
        <taxon>Streptophyta</taxon>
        <taxon>Embryophyta</taxon>
        <taxon>Tracheophyta</taxon>
        <taxon>Spermatophyta</taxon>
        <taxon>Magnoliopsida</taxon>
        <taxon>eudicotyledons</taxon>
        <taxon>Gunneridae</taxon>
        <taxon>Pentapetalae</taxon>
        <taxon>rosids</taxon>
        <taxon>malvids</taxon>
        <taxon>Brassicales</taxon>
        <taxon>Brassicaceae</taxon>
        <taxon>Brassiceae</taxon>
        <taxon>Brassica</taxon>
    </lineage>
</organism>
<evidence type="ECO:0000256" key="3">
    <source>
        <dbReference type="ARBA" id="ARBA00023274"/>
    </source>
</evidence>
<dbReference type="InterPro" id="IPR001911">
    <property type="entry name" value="Ribosomal_bS21"/>
</dbReference>
<protein>
    <submittedName>
        <fullName evidence="5">Uncharacterized protein</fullName>
    </submittedName>
</protein>
<comment type="similarity">
    <text evidence="1">Belongs to the bacterial ribosomal protein bS21 family.</text>
</comment>
<dbReference type="PANTHER" id="PTHR21109:SF18">
    <property type="entry name" value="(RAPE) HYPOTHETICAL PROTEIN"/>
    <property type="match status" value="1"/>
</dbReference>
<proteinExistence type="inferred from homology"/>
<evidence type="ECO:0000313" key="6">
    <source>
        <dbReference type="Proteomes" id="UP000824890"/>
    </source>
</evidence>
<dbReference type="InterPro" id="IPR038380">
    <property type="entry name" value="Ribosomal_bS21_sf"/>
</dbReference>
<evidence type="ECO:0000256" key="4">
    <source>
        <dbReference type="SAM" id="MobiDB-lite"/>
    </source>
</evidence>
<feature type="non-terminal residue" evidence="5">
    <location>
        <position position="492"/>
    </location>
</feature>
<dbReference type="NCBIfam" id="TIGR00030">
    <property type="entry name" value="S21p"/>
    <property type="match status" value="2"/>
</dbReference>
<keyword evidence="2" id="KW-0689">Ribosomal protein</keyword>
<sequence>MTIQSIYHQNVVVLRLKIDGFPLRCLFSSPLAVSLAVPTEPSPQLSFKSDHDDVTNRVAYPSLANANLVFFKSGNYNVEVVPKDGETEEQLVNDFKRSVFRAGVLQETRRRRFFESAQEKRKRKTKEAAKKYRKRRPNPKPKQHSAPSEVTKSRREVEEDDNWELPPEEIEIPYTDREGNAPEIHCSRHRSRAAWQIIQDYLTPFVEREDTRSQTSAGSIPTTTSTETKNSTRSTWIYTSGNAEEFQREKFLDQHFATRHYNLLNTTGTKCLADLCGALHCDFVLMSSKKGKSKCNPAAAAKNRHLCEVITFFIASISNFLQGEKLTLKSCEYFFLPVSQGPAASRLHEHFLRQFCDAHPLSFKSDHDDVTNRVAYPSLANANLVFFKSGNYNVEVVPKDGETEEQLVNDFKRSVFRAGVLQETRRRRFFESAQEKRKRKTKEAAKKYRKRRPNPKPKQHSAPSEVTKSRREVEEDDNWELPPEEIEIPYTD</sequence>
<evidence type="ECO:0000313" key="5">
    <source>
        <dbReference type="EMBL" id="KAH0852299.1"/>
    </source>
</evidence>
<reference evidence="5 6" key="1">
    <citation type="submission" date="2021-05" db="EMBL/GenBank/DDBJ databases">
        <title>Genome Assembly of Synthetic Allotetraploid Brassica napus Reveals Homoeologous Exchanges between Subgenomes.</title>
        <authorList>
            <person name="Davis J.T."/>
        </authorList>
    </citation>
    <scope>NUCLEOTIDE SEQUENCE [LARGE SCALE GENOMIC DNA]</scope>
    <source>
        <strain evidence="6">cv. Da-Ae</strain>
        <tissue evidence="5">Seedling</tissue>
    </source>
</reference>
<dbReference type="HAMAP" id="MF_00358">
    <property type="entry name" value="Ribosomal_bS21"/>
    <property type="match status" value="2"/>
</dbReference>
<accession>A0ABQ7XAC7</accession>
<evidence type="ECO:0000256" key="1">
    <source>
        <dbReference type="ARBA" id="ARBA00006640"/>
    </source>
</evidence>
<feature type="compositionally biased region" description="Acidic residues" evidence="4">
    <location>
        <begin position="158"/>
        <end position="168"/>
    </location>
</feature>
<feature type="compositionally biased region" description="Basic residues" evidence="4">
    <location>
        <begin position="436"/>
        <end position="459"/>
    </location>
</feature>
<comment type="caution">
    <text evidence="5">The sequence shown here is derived from an EMBL/GenBank/DDBJ whole genome shotgun (WGS) entry which is preliminary data.</text>
</comment>
<dbReference type="Gene3D" id="1.20.5.1150">
    <property type="entry name" value="Ribosomal protein S8"/>
    <property type="match status" value="2"/>
</dbReference>
<feature type="region of interest" description="Disordered" evidence="4">
    <location>
        <begin position="115"/>
        <end position="168"/>
    </location>
</feature>
<feature type="compositionally biased region" description="Basic residues" evidence="4">
    <location>
        <begin position="120"/>
        <end position="143"/>
    </location>
</feature>
<evidence type="ECO:0000256" key="2">
    <source>
        <dbReference type="ARBA" id="ARBA00022980"/>
    </source>
</evidence>
<dbReference type="PANTHER" id="PTHR21109">
    <property type="entry name" value="MITOCHONDRIAL 28S RIBOSOMAL PROTEIN S21"/>
    <property type="match status" value="1"/>
</dbReference>
<feature type="region of interest" description="Disordered" evidence="4">
    <location>
        <begin position="431"/>
        <end position="492"/>
    </location>
</feature>
<dbReference type="Proteomes" id="UP000824890">
    <property type="component" value="Unassembled WGS sequence"/>
</dbReference>
<feature type="compositionally biased region" description="Low complexity" evidence="4">
    <location>
        <begin position="219"/>
        <end position="232"/>
    </location>
</feature>